<evidence type="ECO:0000313" key="4">
    <source>
        <dbReference type="WBParaSite" id="HPLM_0001583701-mRNA-1"/>
    </source>
</evidence>
<feature type="signal peptide" evidence="1">
    <location>
        <begin position="1"/>
        <end position="17"/>
    </location>
</feature>
<dbReference type="OrthoDB" id="10514954at2759"/>
<organism evidence="4">
    <name type="scientific">Haemonchus placei</name>
    <name type="common">Barber's pole worm</name>
    <dbReference type="NCBI Taxonomy" id="6290"/>
    <lineage>
        <taxon>Eukaryota</taxon>
        <taxon>Metazoa</taxon>
        <taxon>Ecdysozoa</taxon>
        <taxon>Nematoda</taxon>
        <taxon>Chromadorea</taxon>
        <taxon>Rhabditida</taxon>
        <taxon>Rhabditina</taxon>
        <taxon>Rhabditomorpha</taxon>
        <taxon>Strongyloidea</taxon>
        <taxon>Trichostrongylidae</taxon>
        <taxon>Haemonchus</taxon>
    </lineage>
</organism>
<dbReference type="AlphaFoldDB" id="A0A0N4WVV0"/>
<evidence type="ECO:0000313" key="2">
    <source>
        <dbReference type="EMBL" id="VDO57985.1"/>
    </source>
</evidence>
<evidence type="ECO:0000313" key="3">
    <source>
        <dbReference type="Proteomes" id="UP000268014"/>
    </source>
</evidence>
<keyword evidence="3" id="KW-1185">Reference proteome</keyword>
<dbReference type="EMBL" id="UZAF01019143">
    <property type="protein sequence ID" value="VDO57985.1"/>
    <property type="molecule type" value="Genomic_DNA"/>
</dbReference>
<reference evidence="2 3" key="2">
    <citation type="submission" date="2018-11" db="EMBL/GenBank/DDBJ databases">
        <authorList>
            <consortium name="Pathogen Informatics"/>
        </authorList>
    </citation>
    <scope>NUCLEOTIDE SEQUENCE [LARGE SCALE GENOMIC DNA]</scope>
    <source>
        <strain evidence="2 3">MHpl1</strain>
    </source>
</reference>
<name>A0A0N4WVV0_HAEPC</name>
<reference evidence="4" key="1">
    <citation type="submission" date="2017-02" db="UniProtKB">
        <authorList>
            <consortium name="WormBaseParasite"/>
        </authorList>
    </citation>
    <scope>IDENTIFICATION</scope>
</reference>
<evidence type="ECO:0000256" key="1">
    <source>
        <dbReference type="SAM" id="SignalP"/>
    </source>
</evidence>
<gene>
    <name evidence="2" type="ORF">HPLM_LOCUS15829</name>
</gene>
<keyword evidence="1" id="KW-0732">Signal</keyword>
<accession>A0A0N4WVV0</accession>
<proteinExistence type="predicted"/>
<dbReference type="WBParaSite" id="HPLM_0001583701-mRNA-1">
    <property type="protein sequence ID" value="HPLM_0001583701-mRNA-1"/>
    <property type="gene ID" value="HPLM_0001583701"/>
</dbReference>
<dbReference type="Proteomes" id="UP000268014">
    <property type="component" value="Unassembled WGS sequence"/>
</dbReference>
<feature type="chain" id="PRO_5043124108" evidence="1">
    <location>
        <begin position="18"/>
        <end position="81"/>
    </location>
</feature>
<sequence length="81" mass="9488">MLVSLVFITFFVSNSLQRELTVEDFAAQPIPKYAQKLTGKALEEYVNKKQSFFKVCFSVVLDSQLVFSRIGRYDYSRFIYK</sequence>
<protein>
    <submittedName>
        <fullName evidence="4">DUF4359 domain-containing protein</fullName>
    </submittedName>
</protein>